<comment type="caution">
    <text evidence="2">The sequence shown here is derived from an EMBL/GenBank/DDBJ whole genome shotgun (WGS) entry which is preliminary data.</text>
</comment>
<organism evidence="2 3">
    <name type="scientific">Tetrabaena socialis</name>
    <dbReference type="NCBI Taxonomy" id="47790"/>
    <lineage>
        <taxon>Eukaryota</taxon>
        <taxon>Viridiplantae</taxon>
        <taxon>Chlorophyta</taxon>
        <taxon>core chlorophytes</taxon>
        <taxon>Chlorophyceae</taxon>
        <taxon>CS clade</taxon>
        <taxon>Chlamydomonadales</taxon>
        <taxon>Tetrabaenaceae</taxon>
        <taxon>Tetrabaena</taxon>
    </lineage>
</organism>
<proteinExistence type="predicted"/>
<accession>A0A2J7ZLS3</accession>
<keyword evidence="3" id="KW-1185">Reference proteome</keyword>
<reference evidence="2 3" key="1">
    <citation type="journal article" date="2017" name="Mol. Biol. Evol.">
        <title>The 4-celled Tetrabaena socialis nuclear genome reveals the essential components for genetic control of cell number at the origin of multicellularity in the volvocine lineage.</title>
        <authorList>
            <person name="Featherston J."/>
            <person name="Arakaki Y."/>
            <person name="Hanschen E.R."/>
            <person name="Ferris P.J."/>
            <person name="Michod R.E."/>
            <person name="Olson B.J.S.C."/>
            <person name="Nozaki H."/>
            <person name="Durand P.M."/>
        </authorList>
    </citation>
    <scope>NUCLEOTIDE SEQUENCE [LARGE SCALE GENOMIC DNA]</scope>
    <source>
        <strain evidence="2 3">NIES-571</strain>
    </source>
</reference>
<protein>
    <submittedName>
        <fullName evidence="2">Uncharacterized protein</fullName>
    </submittedName>
</protein>
<dbReference type="EMBL" id="PGGS01000973">
    <property type="protein sequence ID" value="PNH01223.1"/>
    <property type="molecule type" value="Genomic_DNA"/>
</dbReference>
<dbReference type="AlphaFoldDB" id="A0A2J7ZLS3"/>
<feature type="region of interest" description="Disordered" evidence="1">
    <location>
        <begin position="104"/>
        <end position="125"/>
    </location>
</feature>
<name>A0A2J7ZLS3_9CHLO</name>
<sequence length="278" mass="28009">METSTPVDSQQSGLTPLSYALANGLTNVAEALQAAAAVAAEAAAAAQANGAVREPSEPARPAAHWVLSVTRLCVSYQCPVAMLQGAAYGRPEAEKMAEQVAQEAAATAPETPAAAPARHGRTPPAAVRDAKAGITISINMPEDGSCSVHINVSAGGAETLVKVNNATAANAREERGSNYIRPKTGPAAGGTMKAKAVNPAIGDSAMRTAVTADFEEAGSIVSQEMTSPLVNVISSAAASASNGSASLGAQHRAYGVQQPKRPCKRPRISVSDAAGSAT</sequence>
<feature type="compositionally biased region" description="Low complexity" evidence="1">
    <location>
        <begin position="104"/>
        <end position="117"/>
    </location>
</feature>
<feature type="region of interest" description="Disordered" evidence="1">
    <location>
        <begin position="241"/>
        <end position="278"/>
    </location>
</feature>
<evidence type="ECO:0000313" key="2">
    <source>
        <dbReference type="EMBL" id="PNH01223.1"/>
    </source>
</evidence>
<gene>
    <name evidence="2" type="ORF">TSOC_012905</name>
</gene>
<evidence type="ECO:0000313" key="3">
    <source>
        <dbReference type="Proteomes" id="UP000236333"/>
    </source>
</evidence>
<evidence type="ECO:0000256" key="1">
    <source>
        <dbReference type="SAM" id="MobiDB-lite"/>
    </source>
</evidence>
<dbReference type="Proteomes" id="UP000236333">
    <property type="component" value="Unassembled WGS sequence"/>
</dbReference>